<proteinExistence type="predicted"/>
<dbReference type="EMBL" id="JAAMOW010000004">
    <property type="protein sequence ID" value="NGY05076.1"/>
    <property type="molecule type" value="Genomic_DNA"/>
</dbReference>
<comment type="caution">
    <text evidence="2">The sequence shown here is derived from an EMBL/GenBank/DDBJ whole genome shotgun (WGS) entry which is preliminary data.</text>
</comment>
<evidence type="ECO:0000313" key="3">
    <source>
        <dbReference type="Proteomes" id="UP000472676"/>
    </source>
</evidence>
<gene>
    <name evidence="2" type="ORF">G7Y85_09880</name>
</gene>
<dbReference type="RefSeq" id="WP_166255684.1">
    <property type="nucleotide sequence ID" value="NZ_JAAMOW010000004.1"/>
</dbReference>
<evidence type="ECO:0000313" key="2">
    <source>
        <dbReference type="EMBL" id="NGY05076.1"/>
    </source>
</evidence>
<name>A0A6M2BR50_9GAMM</name>
<keyword evidence="1" id="KW-1133">Transmembrane helix</keyword>
<protein>
    <submittedName>
        <fullName evidence="2">DUF2909 domain-containing protein</fullName>
    </submittedName>
</protein>
<keyword evidence="1" id="KW-0812">Transmembrane</keyword>
<dbReference type="Proteomes" id="UP000472676">
    <property type="component" value="Unassembled WGS sequence"/>
</dbReference>
<reference evidence="2 3" key="1">
    <citation type="journal article" date="2014" name="Int. J. Syst. Evol. Microbiol.">
        <title>Solimonas terrae sp. nov., isolated from soil.</title>
        <authorList>
            <person name="Kim S.J."/>
            <person name="Moon J.Y."/>
            <person name="Weon H.Y."/>
            <person name="Ahn J.H."/>
            <person name="Chen W.M."/>
            <person name="Kwon S.W."/>
        </authorList>
    </citation>
    <scope>NUCLEOTIDE SEQUENCE [LARGE SCALE GENOMIC DNA]</scope>
    <source>
        <strain evidence="2 3">KIS83-12</strain>
    </source>
</reference>
<sequence length="69" mass="7753">MLVKTIIVVLLIAIVLTLLVSVVFLIRDPSSRQRALLGLKIRVALSITLLLFILFSYFMGWIHPHGLVP</sequence>
<feature type="transmembrane region" description="Helical" evidence="1">
    <location>
        <begin position="6"/>
        <end position="27"/>
    </location>
</feature>
<accession>A0A6M2BR50</accession>
<evidence type="ECO:0000256" key="1">
    <source>
        <dbReference type="SAM" id="Phobius"/>
    </source>
</evidence>
<dbReference type="AlphaFoldDB" id="A0A6M2BR50"/>
<keyword evidence="3" id="KW-1185">Reference proteome</keyword>
<dbReference type="Pfam" id="PF11137">
    <property type="entry name" value="DUF2909"/>
    <property type="match status" value="1"/>
</dbReference>
<dbReference type="InterPro" id="IPR021313">
    <property type="entry name" value="DUF2909"/>
</dbReference>
<keyword evidence="1" id="KW-0472">Membrane</keyword>
<feature type="transmembrane region" description="Helical" evidence="1">
    <location>
        <begin position="39"/>
        <end position="62"/>
    </location>
</feature>
<organism evidence="2 3">
    <name type="scientific">Solimonas terrae</name>
    <dbReference type="NCBI Taxonomy" id="1396819"/>
    <lineage>
        <taxon>Bacteria</taxon>
        <taxon>Pseudomonadati</taxon>
        <taxon>Pseudomonadota</taxon>
        <taxon>Gammaproteobacteria</taxon>
        <taxon>Nevskiales</taxon>
        <taxon>Nevskiaceae</taxon>
        <taxon>Solimonas</taxon>
    </lineage>
</organism>